<dbReference type="RefSeq" id="XP_041429978.1">
    <property type="nucleotide sequence ID" value="XM_041574044.1"/>
</dbReference>
<keyword evidence="2" id="KW-0732">Signal</keyword>
<dbReference type="InterPro" id="IPR002345">
    <property type="entry name" value="Lipocalin"/>
</dbReference>
<feature type="signal peptide" evidence="2">
    <location>
        <begin position="1"/>
        <end position="20"/>
    </location>
</feature>
<dbReference type="AlphaFoldDB" id="A0A8J1LK63"/>
<keyword evidence="3" id="KW-1185">Reference proteome</keyword>
<proteinExistence type="inferred from homology"/>
<name>A0A8J1LK63_XENLA</name>
<dbReference type="Proteomes" id="UP000186698">
    <property type="component" value="Chromosome 8S"/>
</dbReference>
<dbReference type="Gene3D" id="2.40.128.20">
    <property type="match status" value="1"/>
</dbReference>
<feature type="chain" id="PRO_5035173550" evidence="2">
    <location>
        <begin position="21"/>
        <end position="186"/>
    </location>
</feature>
<dbReference type="GeneID" id="100301961"/>
<dbReference type="SUPFAM" id="SSF50814">
    <property type="entry name" value="Lipocalins"/>
    <property type="match status" value="1"/>
</dbReference>
<dbReference type="GO" id="GO:0036094">
    <property type="term" value="F:small molecule binding"/>
    <property type="evidence" value="ECO:0007669"/>
    <property type="project" value="InterPro"/>
</dbReference>
<accession>A0A8J1LK63</accession>
<dbReference type="InterPro" id="IPR012674">
    <property type="entry name" value="Calycin"/>
</dbReference>
<evidence type="ECO:0000313" key="3">
    <source>
        <dbReference type="Proteomes" id="UP000186698"/>
    </source>
</evidence>
<dbReference type="PANTHER" id="PTHR11430:SF77">
    <property type="entry name" value="LIPOCALIN-LIKE 1 PROTEIN"/>
    <property type="match status" value="1"/>
</dbReference>
<evidence type="ECO:0000256" key="2">
    <source>
        <dbReference type="SAM" id="SignalP"/>
    </source>
</evidence>
<evidence type="ECO:0000313" key="4">
    <source>
        <dbReference type="RefSeq" id="XP_041429978.1"/>
    </source>
</evidence>
<reference evidence="4" key="1">
    <citation type="submission" date="2025-08" db="UniProtKB">
        <authorList>
            <consortium name="RefSeq"/>
        </authorList>
    </citation>
    <scope>IDENTIFICATION</scope>
    <source>
        <strain evidence="4">J_2021</strain>
        <tissue evidence="4">Erythrocytes</tissue>
    </source>
</reference>
<dbReference type="CTD" id="100301961"/>
<sequence>MLPTVRLVLLSLVFISQMHAADIPVDPDFTVDKLLGEWTGVAAASNSPMFMKKKEQMKTEPVTKYWMDGANLISSTAFRTSKGCKTRKVILKEAEKGRYTYTGKGESRMSIIRITPTLCLEHTITTMPNGNIYFNLKLYSKYPCFTYCLPILLLLKMAINVEIFKRSDPHRETTICSERSYELTIN</sequence>
<protein>
    <submittedName>
        <fullName evidence="4">Olfactory binding protein S homeolog isoform X1</fullName>
    </submittedName>
</protein>
<dbReference type="OrthoDB" id="9627583at2759"/>
<comment type="similarity">
    <text evidence="1">Belongs to the calycin superfamily. Lipocalin family.</text>
</comment>
<gene>
    <name evidence="4" type="primary">obp.S</name>
    <name evidence="4" type="synonym">lipocalin</name>
    <name evidence="4" type="synonym">obp</name>
    <name evidence="4" type="synonym">obp.L</name>
    <name evidence="4" type="synonym">obp2</name>
    <name evidence="4" type="synonym">ptgds</name>
</gene>
<organism evidence="3 4">
    <name type="scientific">Xenopus laevis</name>
    <name type="common">African clawed frog</name>
    <dbReference type="NCBI Taxonomy" id="8355"/>
    <lineage>
        <taxon>Eukaryota</taxon>
        <taxon>Metazoa</taxon>
        <taxon>Chordata</taxon>
        <taxon>Craniata</taxon>
        <taxon>Vertebrata</taxon>
        <taxon>Euteleostomi</taxon>
        <taxon>Amphibia</taxon>
        <taxon>Batrachia</taxon>
        <taxon>Anura</taxon>
        <taxon>Pipoidea</taxon>
        <taxon>Pipidae</taxon>
        <taxon>Xenopodinae</taxon>
        <taxon>Xenopus</taxon>
        <taxon>Xenopus</taxon>
    </lineage>
</organism>
<dbReference type="PANTHER" id="PTHR11430">
    <property type="entry name" value="LIPOCALIN"/>
    <property type="match status" value="1"/>
</dbReference>
<evidence type="ECO:0000256" key="1">
    <source>
        <dbReference type="ARBA" id="ARBA00006889"/>
    </source>
</evidence>